<name>A0A074LN64_9BACT</name>
<evidence type="ECO:0000256" key="6">
    <source>
        <dbReference type="ARBA" id="ARBA00023136"/>
    </source>
</evidence>
<evidence type="ECO:0000256" key="7">
    <source>
        <dbReference type="SAM" id="Phobius"/>
    </source>
</evidence>
<dbReference type="Proteomes" id="UP000027821">
    <property type="component" value="Unassembled WGS sequence"/>
</dbReference>
<keyword evidence="3" id="KW-1003">Cell membrane</keyword>
<protein>
    <submittedName>
        <fullName evidence="10">Membrane protein</fullName>
    </submittedName>
</protein>
<dbReference type="Gene3D" id="3.30.240.20">
    <property type="entry name" value="bsu07140 like domains"/>
    <property type="match status" value="1"/>
</dbReference>
<dbReference type="PANTHER" id="PTHR34582:SF6">
    <property type="entry name" value="UPF0702 TRANSMEMBRANE PROTEIN YCAP"/>
    <property type="match status" value="1"/>
</dbReference>
<evidence type="ECO:0000256" key="5">
    <source>
        <dbReference type="ARBA" id="ARBA00022989"/>
    </source>
</evidence>
<comment type="caution">
    <text evidence="10">The sequence shown here is derived from an EMBL/GenBank/DDBJ whole genome shotgun (WGS) entry which is preliminary data.</text>
</comment>
<keyword evidence="4 7" id="KW-0812">Transmembrane</keyword>
<feature type="domain" description="YetF C-terminal" evidence="8">
    <location>
        <begin position="90"/>
        <end position="163"/>
    </location>
</feature>
<evidence type="ECO:0000256" key="2">
    <source>
        <dbReference type="ARBA" id="ARBA00006448"/>
    </source>
</evidence>
<dbReference type="PANTHER" id="PTHR34582">
    <property type="entry name" value="UPF0702 TRANSMEMBRANE PROTEIN YCAP"/>
    <property type="match status" value="1"/>
</dbReference>
<evidence type="ECO:0000259" key="9">
    <source>
        <dbReference type="Pfam" id="PF20730"/>
    </source>
</evidence>
<evidence type="ECO:0000256" key="1">
    <source>
        <dbReference type="ARBA" id="ARBA00004651"/>
    </source>
</evidence>
<dbReference type="Pfam" id="PF04239">
    <property type="entry name" value="DUF421"/>
    <property type="match status" value="1"/>
</dbReference>
<keyword evidence="11" id="KW-1185">Reference proteome</keyword>
<reference evidence="10 11" key="1">
    <citation type="submission" date="2014-04" db="EMBL/GenBank/DDBJ databases">
        <title>Characterization and application of a salt tolerant electro-active bacterium.</title>
        <authorList>
            <person name="Yang L."/>
            <person name="Wei S."/>
            <person name="Tay Q.X.M."/>
        </authorList>
    </citation>
    <scope>NUCLEOTIDE SEQUENCE [LARGE SCALE GENOMIC DNA]</scope>
    <source>
        <strain evidence="10 11">LY1</strain>
    </source>
</reference>
<feature type="transmembrane region" description="Helical" evidence="7">
    <location>
        <begin position="42"/>
        <end position="61"/>
    </location>
</feature>
<comment type="subcellular location">
    <subcellularLocation>
        <location evidence="1">Cell membrane</location>
        <topology evidence="1">Multi-pass membrane protein</topology>
    </subcellularLocation>
</comment>
<dbReference type="InterPro" id="IPR023090">
    <property type="entry name" value="UPF0702_alpha/beta_dom_sf"/>
</dbReference>
<sequence length="177" mass="19933">MDYMFFDTWESLLRTFIITVLAYFSLILMLRLSGKRTLSKMNAFDFTVTVALGSTLAAVSLNKEIPLADGALALGLLISLQFFITWLSVRINFVKSIITSTPSLILYKGEMLDRALRRERITSEEVLAKAREQGYSALIEIDAMILETTGEITIVPHIDHEEAGTLKLVKNFDKHQS</sequence>
<feature type="transmembrane region" description="Helical" evidence="7">
    <location>
        <begin position="67"/>
        <end position="89"/>
    </location>
</feature>
<feature type="transmembrane region" description="Helical" evidence="7">
    <location>
        <begin position="12"/>
        <end position="30"/>
    </location>
</feature>
<evidence type="ECO:0000313" key="10">
    <source>
        <dbReference type="EMBL" id="KEO75357.1"/>
    </source>
</evidence>
<feature type="domain" description="YetF-like N-terminal transmembrane" evidence="9">
    <location>
        <begin position="17"/>
        <end position="87"/>
    </location>
</feature>
<proteinExistence type="inferred from homology"/>
<comment type="similarity">
    <text evidence="2">Belongs to the UPF0702 family.</text>
</comment>
<gene>
    <name evidence="10" type="ORF">EL17_02115</name>
</gene>
<evidence type="ECO:0000313" key="11">
    <source>
        <dbReference type="Proteomes" id="UP000027821"/>
    </source>
</evidence>
<organism evidence="10 11">
    <name type="scientific">Anditalea andensis</name>
    <dbReference type="NCBI Taxonomy" id="1048983"/>
    <lineage>
        <taxon>Bacteria</taxon>
        <taxon>Pseudomonadati</taxon>
        <taxon>Bacteroidota</taxon>
        <taxon>Cytophagia</taxon>
        <taxon>Cytophagales</taxon>
        <taxon>Cytophagaceae</taxon>
        <taxon>Anditalea</taxon>
    </lineage>
</organism>
<dbReference type="OrthoDB" id="9793799at2"/>
<evidence type="ECO:0000256" key="4">
    <source>
        <dbReference type="ARBA" id="ARBA00022692"/>
    </source>
</evidence>
<dbReference type="GO" id="GO:0005886">
    <property type="term" value="C:plasma membrane"/>
    <property type="evidence" value="ECO:0007669"/>
    <property type="project" value="UniProtKB-SubCell"/>
</dbReference>
<dbReference type="EMBL" id="JMIH01000013">
    <property type="protein sequence ID" value="KEO75357.1"/>
    <property type="molecule type" value="Genomic_DNA"/>
</dbReference>
<keyword evidence="6 7" id="KW-0472">Membrane</keyword>
<dbReference type="eggNOG" id="COG2323">
    <property type="taxonomic scope" value="Bacteria"/>
</dbReference>
<dbReference type="Pfam" id="PF20730">
    <property type="entry name" value="YetF_N"/>
    <property type="match status" value="1"/>
</dbReference>
<evidence type="ECO:0000259" key="8">
    <source>
        <dbReference type="Pfam" id="PF04239"/>
    </source>
</evidence>
<evidence type="ECO:0000256" key="3">
    <source>
        <dbReference type="ARBA" id="ARBA00022475"/>
    </source>
</evidence>
<dbReference type="InterPro" id="IPR007353">
    <property type="entry name" value="DUF421"/>
</dbReference>
<keyword evidence="5 7" id="KW-1133">Transmembrane helix</keyword>
<dbReference type="InterPro" id="IPR048454">
    <property type="entry name" value="YetF_N"/>
</dbReference>
<dbReference type="STRING" id="1048983.EL17_02115"/>
<dbReference type="AlphaFoldDB" id="A0A074LN64"/>
<dbReference type="RefSeq" id="WP_035070121.1">
    <property type="nucleotide sequence ID" value="NZ_JMIH01000013.1"/>
</dbReference>
<accession>A0A074LN64</accession>